<sequence>MYLFDGTIAQAAAQLRNPQFHAECVRRFTDAYGVAPGPSEQGSWRRSWPALLKALTAAGLGGLRIMLEYPLPGTGQRADAVVLGQRVDDAKLVAVVVELKQWEQAERHAGDALLLDVGGRVEEHPARQVGSYVHYLTNWVAESIDMEVRGVVIMHNAGPSFVEWLRELVARGPSSAYPILGQTDLEPEAPARLCADQMVCGGLEPPSTVLVERFVETQHLPSPKLLSRVADAIKGVGGFTLIGDQDKARLHIRDAAVAVEHGRSGHVIVVTGGPGTGKTAIAARVLGDLCLRDGANPRLLTPSGALTKQLSRAVGATARGLITNIAKGIPGGLSESSIVLIDEAHRLHTATKRRATEFSDILLRLAERTGAIVLFLDERQIIRPSEGTTLEELRRIAEHLNQAFTHIDLTAQFRCAGSQAYLRWIDDLFAQEGSPSLWLGEDYDLTLAESPLDLETWTNAHIARGSSARIAAGFCWPWNSPTKPPLLPEVAITWGDSGGNEQTWKLPWNSRAGEVIGDEAEIPGRPYWATDTGGHRQVGCIYTAQGFEYDYGAVIIGEDLVRTPSGWMARPSKSHDREVNHLMPEKYLFYALNTYRVLATRGTKGTRLYSTDPYTQRFLRTLLPGA</sequence>
<dbReference type="SMART" id="SM00382">
    <property type="entry name" value="AAA"/>
    <property type="match status" value="1"/>
</dbReference>
<evidence type="ECO:0000259" key="2">
    <source>
        <dbReference type="SMART" id="SM00382"/>
    </source>
</evidence>
<dbReference type="RefSeq" id="WP_189144999.1">
    <property type="nucleotide sequence ID" value="NZ_BMNK01000030.1"/>
</dbReference>
<keyword evidence="3" id="KW-0067">ATP-binding</keyword>
<dbReference type="InterPro" id="IPR018647">
    <property type="entry name" value="SLFN_3-like_DNA/RNA_helicase"/>
</dbReference>
<proteinExistence type="predicted"/>
<feature type="domain" description="AAA+ ATPase" evidence="2">
    <location>
        <begin position="264"/>
        <end position="386"/>
    </location>
</feature>
<name>A0A918EB30_9ACTN</name>
<reference evidence="3" key="1">
    <citation type="journal article" date="2014" name="Int. J. Syst. Evol. Microbiol.">
        <title>Complete genome sequence of Corynebacterium casei LMG S-19264T (=DSM 44701T), isolated from a smear-ripened cheese.</title>
        <authorList>
            <consortium name="US DOE Joint Genome Institute (JGI-PGF)"/>
            <person name="Walter F."/>
            <person name="Albersmeier A."/>
            <person name="Kalinowski J."/>
            <person name="Ruckert C."/>
        </authorList>
    </citation>
    <scope>NUCLEOTIDE SEQUENCE</scope>
    <source>
        <strain evidence="3">CGMCC 4.7430</strain>
    </source>
</reference>
<accession>A0A918EB30</accession>
<reference evidence="3" key="2">
    <citation type="submission" date="2020-09" db="EMBL/GenBank/DDBJ databases">
        <authorList>
            <person name="Sun Q."/>
            <person name="Zhou Y."/>
        </authorList>
    </citation>
    <scope>NUCLEOTIDE SEQUENCE</scope>
    <source>
        <strain evidence="3">CGMCC 4.7430</strain>
    </source>
</reference>
<dbReference type="GO" id="GO:0016787">
    <property type="term" value="F:hydrolase activity"/>
    <property type="evidence" value="ECO:0007669"/>
    <property type="project" value="UniProtKB-KW"/>
</dbReference>
<keyword evidence="3" id="KW-0547">Nucleotide-binding</keyword>
<dbReference type="GO" id="GO:0005524">
    <property type="term" value="F:ATP binding"/>
    <property type="evidence" value="ECO:0007669"/>
    <property type="project" value="UniProtKB-KW"/>
</dbReference>
<evidence type="ECO:0000256" key="1">
    <source>
        <dbReference type="ARBA" id="ARBA00022801"/>
    </source>
</evidence>
<dbReference type="InterPro" id="IPR002464">
    <property type="entry name" value="DNA/RNA_helicase_DEAH_CS"/>
</dbReference>
<dbReference type="AlphaFoldDB" id="A0A918EB30"/>
<dbReference type="Gene3D" id="3.40.50.300">
    <property type="entry name" value="P-loop containing nucleotide triphosphate hydrolases"/>
    <property type="match status" value="1"/>
</dbReference>
<dbReference type="PROSITE" id="PS00690">
    <property type="entry name" value="DEAH_ATP_HELICASE"/>
    <property type="match status" value="1"/>
</dbReference>
<evidence type="ECO:0000313" key="4">
    <source>
        <dbReference type="Proteomes" id="UP000660745"/>
    </source>
</evidence>
<evidence type="ECO:0000313" key="3">
    <source>
        <dbReference type="EMBL" id="GGP18466.1"/>
    </source>
</evidence>
<keyword evidence="1" id="KW-0378">Hydrolase</keyword>
<protein>
    <submittedName>
        <fullName evidence="3">ATP-binding protein</fullName>
    </submittedName>
</protein>
<dbReference type="InterPro" id="IPR027417">
    <property type="entry name" value="P-loop_NTPase"/>
</dbReference>
<gene>
    <name evidence="3" type="ORF">GCM10012278_90770</name>
</gene>
<keyword evidence="4" id="KW-1185">Reference proteome</keyword>
<organism evidence="3 4">
    <name type="scientific">Nonomuraea glycinis</name>
    <dbReference type="NCBI Taxonomy" id="2047744"/>
    <lineage>
        <taxon>Bacteria</taxon>
        <taxon>Bacillati</taxon>
        <taxon>Actinomycetota</taxon>
        <taxon>Actinomycetes</taxon>
        <taxon>Streptosporangiales</taxon>
        <taxon>Streptosporangiaceae</taxon>
        <taxon>Nonomuraea</taxon>
    </lineage>
</organism>
<comment type="caution">
    <text evidence="3">The sequence shown here is derived from an EMBL/GenBank/DDBJ whole genome shotgun (WGS) entry which is preliminary data.</text>
</comment>
<dbReference type="InterPro" id="IPR003593">
    <property type="entry name" value="AAA+_ATPase"/>
</dbReference>
<dbReference type="Pfam" id="PF09848">
    <property type="entry name" value="SLFN-g3_helicase"/>
    <property type="match status" value="1"/>
</dbReference>
<dbReference type="SUPFAM" id="SSF52540">
    <property type="entry name" value="P-loop containing nucleoside triphosphate hydrolases"/>
    <property type="match status" value="1"/>
</dbReference>
<dbReference type="EMBL" id="BMNK01000030">
    <property type="protein sequence ID" value="GGP18466.1"/>
    <property type="molecule type" value="Genomic_DNA"/>
</dbReference>
<dbReference type="Proteomes" id="UP000660745">
    <property type="component" value="Unassembled WGS sequence"/>
</dbReference>